<evidence type="ECO:0000313" key="4">
    <source>
        <dbReference type="EMBL" id="RAL22217.1"/>
    </source>
</evidence>
<dbReference type="Gene3D" id="3.30.930.10">
    <property type="entry name" value="Bira Bifunctional Protein, Domain 2"/>
    <property type="match status" value="1"/>
</dbReference>
<dbReference type="InterPro" id="IPR004143">
    <property type="entry name" value="BPL_LPL_catalytic"/>
</dbReference>
<dbReference type="SUPFAM" id="SSF55681">
    <property type="entry name" value="Class II aaRS and biotin synthetases"/>
    <property type="match status" value="1"/>
</dbReference>
<dbReference type="OrthoDB" id="9807064at2"/>
<name>A0A328CAE7_9DELT</name>
<dbReference type="Gene3D" id="3.40.50.80">
    <property type="entry name" value="Nucleotide-binding domain of ferredoxin-NADP reductase (FNR) module"/>
    <property type="match status" value="1"/>
</dbReference>
<gene>
    <name evidence="4" type="ORF">DL240_10210</name>
</gene>
<dbReference type="GO" id="GO:0004077">
    <property type="term" value="F:biotin--[biotin carboxyl-carrier protein] ligase activity"/>
    <property type="evidence" value="ECO:0007669"/>
    <property type="project" value="InterPro"/>
</dbReference>
<comment type="caution">
    <text evidence="4">The sequence shown here is derived from an EMBL/GenBank/DDBJ whole genome shotgun (WGS) entry which is preliminary data.</text>
</comment>
<dbReference type="CDD" id="cd16442">
    <property type="entry name" value="BPL"/>
    <property type="match status" value="1"/>
</dbReference>
<dbReference type="Pfam" id="PF00175">
    <property type="entry name" value="NAD_binding_1"/>
    <property type="match status" value="1"/>
</dbReference>
<keyword evidence="5" id="KW-1185">Reference proteome</keyword>
<keyword evidence="1 4" id="KW-0436">Ligase</keyword>
<dbReference type="InterPro" id="IPR039261">
    <property type="entry name" value="FNR_nucleotide-bd"/>
</dbReference>
<feature type="region of interest" description="Disordered" evidence="2">
    <location>
        <begin position="31"/>
        <end position="60"/>
    </location>
</feature>
<dbReference type="InterPro" id="IPR017938">
    <property type="entry name" value="Riboflavin_synthase-like_b-brl"/>
</dbReference>
<organism evidence="4 5">
    <name type="scientific">Lujinxingia litoralis</name>
    <dbReference type="NCBI Taxonomy" id="2211119"/>
    <lineage>
        <taxon>Bacteria</taxon>
        <taxon>Deltaproteobacteria</taxon>
        <taxon>Bradymonadales</taxon>
        <taxon>Lujinxingiaceae</taxon>
        <taxon>Lujinxingia</taxon>
    </lineage>
</organism>
<dbReference type="SUPFAM" id="SSF52343">
    <property type="entry name" value="Ferredoxin reductase-like, C-terminal NADP-linked domain"/>
    <property type="match status" value="1"/>
</dbReference>
<dbReference type="PANTHER" id="PTHR12835">
    <property type="entry name" value="BIOTIN PROTEIN LIGASE"/>
    <property type="match status" value="1"/>
</dbReference>
<feature type="domain" description="BPL/LPL catalytic" evidence="3">
    <location>
        <begin position="1"/>
        <end position="190"/>
    </location>
</feature>
<evidence type="ECO:0000313" key="5">
    <source>
        <dbReference type="Proteomes" id="UP000249169"/>
    </source>
</evidence>
<dbReference type="Pfam" id="PF03099">
    <property type="entry name" value="BPL_LplA_LipB"/>
    <property type="match status" value="1"/>
</dbReference>
<dbReference type="EMBL" id="QHKO01000004">
    <property type="protein sequence ID" value="RAL22217.1"/>
    <property type="molecule type" value="Genomic_DNA"/>
</dbReference>
<dbReference type="SUPFAM" id="SSF50037">
    <property type="entry name" value="C-terminal domain of transcriptional repressors"/>
    <property type="match status" value="1"/>
</dbReference>
<dbReference type="PANTHER" id="PTHR12835:SF5">
    <property type="entry name" value="BIOTIN--PROTEIN LIGASE"/>
    <property type="match status" value="1"/>
</dbReference>
<proteinExistence type="predicted"/>
<dbReference type="SUPFAM" id="SSF63380">
    <property type="entry name" value="Riboflavin synthase domain-like"/>
    <property type="match status" value="1"/>
</dbReference>
<dbReference type="GO" id="GO:0016491">
    <property type="term" value="F:oxidoreductase activity"/>
    <property type="evidence" value="ECO:0007669"/>
    <property type="project" value="InterPro"/>
</dbReference>
<evidence type="ECO:0000256" key="1">
    <source>
        <dbReference type="ARBA" id="ARBA00022598"/>
    </source>
</evidence>
<dbReference type="Gene3D" id="2.30.30.100">
    <property type="match status" value="1"/>
</dbReference>
<dbReference type="Proteomes" id="UP000249169">
    <property type="component" value="Unassembled WGS sequence"/>
</dbReference>
<dbReference type="PROSITE" id="PS51733">
    <property type="entry name" value="BPL_LPL_CATALYTIC"/>
    <property type="match status" value="1"/>
</dbReference>
<dbReference type="RefSeq" id="WP_111729788.1">
    <property type="nucleotide sequence ID" value="NZ_QHKO01000004.1"/>
</dbReference>
<dbReference type="InterPro" id="IPR045864">
    <property type="entry name" value="aa-tRNA-synth_II/BPL/LPL"/>
</dbReference>
<evidence type="ECO:0000259" key="3">
    <source>
        <dbReference type="PROSITE" id="PS51733"/>
    </source>
</evidence>
<sequence length="515" mass="55199">MDEQSSSPILVYRRLGSTNDEALRLLKEQAPHGTTVVAQEQSAGRGRRESDGQRRPWHSPGGSNVYLSMVLRPALELAKVAGVTLACGVEIAGMLREISGVDVWLKWPNDLYAGERKLGGILTEAATGPTGLEGVVVGVGLNVNIGRWELPEELHPVATSLLSEGGQVYDRMLLVDALQQAILRACTRLETKGLEDFGADFAALDRVKGREVRYEQGGSAMRGIADGLSPSGGLRVKDVDGRIVEVVAGEVTICGLGRGHRSSERERAPRPQAEVEAHVERLLTAQPGSPPEARRVRRRFAVQEVAPEGSRYVRLAVEVDEEFAASLQRPGQYTTLGAAGLPPSFYVVARARQRRWEFLVEAEGDLAQALAGLKPGDEVEVSLAEGRGFEAREAVGASALLFATGSGLAALLPLVERWLEAPARPARIALFYGERHDDDLACRALLSALEARGVQVCMALEEGGEHTYVQDAFAALAPPLDGAFAYLSGAPVMVKAVTETLMKAGVPAGRIQVNI</sequence>
<dbReference type="InterPro" id="IPR004408">
    <property type="entry name" value="Biotin_CoA_COase_ligase"/>
</dbReference>
<dbReference type="NCBIfam" id="TIGR00121">
    <property type="entry name" value="birA_ligase"/>
    <property type="match status" value="1"/>
</dbReference>
<dbReference type="InterPro" id="IPR008988">
    <property type="entry name" value="Transcriptional_repressor_C"/>
</dbReference>
<evidence type="ECO:0000256" key="2">
    <source>
        <dbReference type="SAM" id="MobiDB-lite"/>
    </source>
</evidence>
<dbReference type="AlphaFoldDB" id="A0A328CAE7"/>
<reference evidence="4 5" key="1">
    <citation type="submission" date="2018-05" db="EMBL/GenBank/DDBJ databases">
        <title>Lujinxingia marina gen. nov. sp. nov., a new facultative anaerobic member of the class Deltaproteobacteria, and proposal of Lujinxingaceae fam. nov.</title>
        <authorList>
            <person name="Li C.-M."/>
        </authorList>
    </citation>
    <scope>NUCLEOTIDE SEQUENCE [LARGE SCALE GENOMIC DNA]</scope>
    <source>
        <strain evidence="4 5">B210</strain>
    </source>
</reference>
<dbReference type="InterPro" id="IPR001433">
    <property type="entry name" value="OxRdtase_FAD/NAD-bd"/>
</dbReference>
<protein>
    <submittedName>
        <fullName evidence="4">Biotin--[acetyl-CoA-carboxylase] ligase</fullName>
    </submittedName>
</protein>
<dbReference type="GO" id="GO:0005737">
    <property type="term" value="C:cytoplasm"/>
    <property type="evidence" value="ECO:0007669"/>
    <property type="project" value="TreeGrafter"/>
</dbReference>
<accession>A0A328CAE7</accession>